<reference evidence="3" key="1">
    <citation type="journal article" date="2019" name="Int. J. Syst. Evol. Microbiol.">
        <title>The Global Catalogue of Microorganisms (GCM) 10K type strain sequencing project: providing services to taxonomists for standard genome sequencing and annotation.</title>
        <authorList>
            <consortium name="The Broad Institute Genomics Platform"/>
            <consortium name="The Broad Institute Genome Sequencing Center for Infectious Disease"/>
            <person name="Wu L."/>
            <person name="Ma J."/>
        </authorList>
    </citation>
    <scope>NUCLEOTIDE SEQUENCE [LARGE SCALE GENOMIC DNA]</scope>
    <source>
        <strain evidence="3">KCTC 52438</strain>
    </source>
</reference>
<comment type="caution">
    <text evidence="2">The sequence shown here is derived from an EMBL/GenBank/DDBJ whole genome shotgun (WGS) entry which is preliminary data.</text>
</comment>
<dbReference type="RefSeq" id="WP_386715918.1">
    <property type="nucleotide sequence ID" value="NZ_JBHRSZ010000002.1"/>
</dbReference>
<evidence type="ECO:0000313" key="2">
    <source>
        <dbReference type="EMBL" id="MFC3149972.1"/>
    </source>
</evidence>
<name>A0ABV7H8C5_9GAMM</name>
<protein>
    <submittedName>
        <fullName evidence="2">Uncharacterized protein</fullName>
    </submittedName>
</protein>
<evidence type="ECO:0000256" key="1">
    <source>
        <dbReference type="SAM" id="MobiDB-lite"/>
    </source>
</evidence>
<evidence type="ECO:0000313" key="3">
    <source>
        <dbReference type="Proteomes" id="UP001595476"/>
    </source>
</evidence>
<dbReference type="Proteomes" id="UP001595476">
    <property type="component" value="Unassembled WGS sequence"/>
</dbReference>
<keyword evidence="3" id="KW-1185">Reference proteome</keyword>
<accession>A0ABV7H8C5</accession>
<dbReference type="EMBL" id="JBHRSZ010000002">
    <property type="protein sequence ID" value="MFC3149972.1"/>
    <property type="molecule type" value="Genomic_DNA"/>
</dbReference>
<sequence length="116" mass="13145">MNYTKPMIDLVQEIRRRVPSEHKPDVKLANPELLSELIPIYQKSSDAVLQALLKDLFSKAGGDWMKKLEAGESTDDKYVTKIYRGQVQLIPAANKTESQSVDSDRPKKVYRGRVVA</sequence>
<feature type="region of interest" description="Disordered" evidence="1">
    <location>
        <begin position="93"/>
        <end position="116"/>
    </location>
</feature>
<proteinExistence type="predicted"/>
<organism evidence="2 3">
    <name type="scientific">Litoribrevibacter euphylliae</name>
    <dbReference type="NCBI Taxonomy" id="1834034"/>
    <lineage>
        <taxon>Bacteria</taxon>
        <taxon>Pseudomonadati</taxon>
        <taxon>Pseudomonadota</taxon>
        <taxon>Gammaproteobacteria</taxon>
        <taxon>Oceanospirillales</taxon>
        <taxon>Oceanospirillaceae</taxon>
        <taxon>Litoribrevibacter</taxon>
    </lineage>
</organism>
<gene>
    <name evidence="2" type="ORF">ACFOEK_02940</name>
</gene>